<evidence type="ECO:0000313" key="1">
    <source>
        <dbReference type="EMBL" id="KAJ7616576.1"/>
    </source>
</evidence>
<gene>
    <name evidence="1" type="ORF">FB45DRAFT_673918</name>
</gene>
<dbReference type="Proteomes" id="UP001221142">
    <property type="component" value="Unassembled WGS sequence"/>
</dbReference>
<protein>
    <submittedName>
        <fullName evidence="1">Uncharacterized protein</fullName>
    </submittedName>
</protein>
<sequence>LKDATLFFSRDRPSLADVIPVMDDIDSLFTGYERNKKFHRTVRASVTVAKRTLNRYYSLTDGAEVYRIAMMLHPRHRLAYFKSAGWTDEWIKDAKQILQRRFD</sequence>
<proteinExistence type="predicted"/>
<keyword evidence="2" id="KW-1185">Reference proteome</keyword>
<reference evidence="1" key="1">
    <citation type="submission" date="2023-03" db="EMBL/GenBank/DDBJ databases">
        <title>Massive genome expansion in bonnet fungi (Mycena s.s.) driven by repeated elements and novel gene families across ecological guilds.</title>
        <authorList>
            <consortium name="Lawrence Berkeley National Laboratory"/>
            <person name="Harder C.B."/>
            <person name="Miyauchi S."/>
            <person name="Viragh M."/>
            <person name="Kuo A."/>
            <person name="Thoen E."/>
            <person name="Andreopoulos B."/>
            <person name="Lu D."/>
            <person name="Skrede I."/>
            <person name="Drula E."/>
            <person name="Henrissat B."/>
            <person name="Morin E."/>
            <person name="Kohler A."/>
            <person name="Barry K."/>
            <person name="LaButti K."/>
            <person name="Morin E."/>
            <person name="Salamov A."/>
            <person name="Lipzen A."/>
            <person name="Mereny Z."/>
            <person name="Hegedus B."/>
            <person name="Baldrian P."/>
            <person name="Stursova M."/>
            <person name="Weitz H."/>
            <person name="Taylor A."/>
            <person name="Grigoriev I.V."/>
            <person name="Nagy L.G."/>
            <person name="Martin F."/>
            <person name="Kauserud H."/>
        </authorList>
    </citation>
    <scope>NUCLEOTIDE SEQUENCE</scope>
    <source>
        <strain evidence="1">9284</strain>
    </source>
</reference>
<dbReference type="AlphaFoldDB" id="A0AAD7BBR0"/>
<evidence type="ECO:0000313" key="2">
    <source>
        <dbReference type="Proteomes" id="UP001221142"/>
    </source>
</evidence>
<feature type="non-terminal residue" evidence="1">
    <location>
        <position position="1"/>
    </location>
</feature>
<dbReference type="EMBL" id="JARKIF010000022">
    <property type="protein sequence ID" value="KAJ7616576.1"/>
    <property type="molecule type" value="Genomic_DNA"/>
</dbReference>
<comment type="caution">
    <text evidence="1">The sequence shown here is derived from an EMBL/GenBank/DDBJ whole genome shotgun (WGS) entry which is preliminary data.</text>
</comment>
<feature type="non-terminal residue" evidence="1">
    <location>
        <position position="103"/>
    </location>
</feature>
<accession>A0AAD7BBR0</accession>
<organism evidence="1 2">
    <name type="scientific">Roridomyces roridus</name>
    <dbReference type="NCBI Taxonomy" id="1738132"/>
    <lineage>
        <taxon>Eukaryota</taxon>
        <taxon>Fungi</taxon>
        <taxon>Dikarya</taxon>
        <taxon>Basidiomycota</taxon>
        <taxon>Agaricomycotina</taxon>
        <taxon>Agaricomycetes</taxon>
        <taxon>Agaricomycetidae</taxon>
        <taxon>Agaricales</taxon>
        <taxon>Marasmiineae</taxon>
        <taxon>Mycenaceae</taxon>
        <taxon>Roridomyces</taxon>
    </lineage>
</organism>
<name>A0AAD7BBR0_9AGAR</name>